<dbReference type="InterPro" id="IPR016187">
    <property type="entry name" value="CTDL_fold"/>
</dbReference>
<comment type="caution">
    <text evidence="5">The sequence shown here is derived from an EMBL/GenBank/DDBJ whole genome shotgun (WGS) entry which is preliminary data.</text>
</comment>
<feature type="transmembrane region" description="Helical" evidence="3">
    <location>
        <begin position="41"/>
        <end position="62"/>
    </location>
</feature>
<sequence length="245" mass="27538">MPPPVPLSGRKRGVRDWSGDPDWILSLLVGTWSGQRDSEGLATLVLGVLCLILLISTGVLGYQVTQLHREKENLTQQLMSCPDSPPGPPDTLWGQTLDKREKCPALWIANQDRSYLFSPERGTWDQCKSYCISQSAKLLKLESKEELDFITATSFQYSEHRAAGAYYYPFWTGLSYNSGKGMWVWTDNSALFSNLFVLSDPNPQNYEGGDCAYLQGDKVKPGDCGELRFCLCEKQKEIQGKNKLH</sequence>
<evidence type="ECO:0000256" key="2">
    <source>
        <dbReference type="ARBA" id="ARBA00022734"/>
    </source>
</evidence>
<evidence type="ECO:0000256" key="1">
    <source>
        <dbReference type="ARBA" id="ARBA00004167"/>
    </source>
</evidence>
<dbReference type="GO" id="GO:0001872">
    <property type="term" value="F:(1-&gt;3)-beta-D-glucan binding"/>
    <property type="evidence" value="ECO:0007669"/>
    <property type="project" value="InterPro"/>
</dbReference>
<evidence type="ECO:0000259" key="4">
    <source>
        <dbReference type="PROSITE" id="PS50041"/>
    </source>
</evidence>
<dbReference type="AlphaFoldDB" id="A0A151M1I9"/>
<evidence type="ECO:0000256" key="3">
    <source>
        <dbReference type="SAM" id="Phobius"/>
    </source>
</evidence>
<dbReference type="PANTHER" id="PTHR47218:SF2">
    <property type="entry name" value="C-TYPE LECTIN DOMAIN-CONTAINING PROTEIN"/>
    <property type="match status" value="1"/>
</dbReference>
<keyword evidence="6" id="KW-1185">Reference proteome</keyword>
<keyword evidence="3" id="KW-0812">Transmembrane</keyword>
<dbReference type="PANTHER" id="PTHR47218">
    <property type="entry name" value="C-TYPE LECTIN DOMAIN FAMILY 7 MEMBER A"/>
    <property type="match status" value="1"/>
</dbReference>
<dbReference type="Gene3D" id="3.10.100.10">
    <property type="entry name" value="Mannose-Binding Protein A, subunit A"/>
    <property type="match status" value="1"/>
</dbReference>
<evidence type="ECO:0000313" key="5">
    <source>
        <dbReference type="EMBL" id="KYO18350.1"/>
    </source>
</evidence>
<organism evidence="5 6">
    <name type="scientific">Alligator mississippiensis</name>
    <name type="common">American alligator</name>
    <dbReference type="NCBI Taxonomy" id="8496"/>
    <lineage>
        <taxon>Eukaryota</taxon>
        <taxon>Metazoa</taxon>
        <taxon>Chordata</taxon>
        <taxon>Craniata</taxon>
        <taxon>Vertebrata</taxon>
        <taxon>Euteleostomi</taxon>
        <taxon>Archelosauria</taxon>
        <taxon>Archosauria</taxon>
        <taxon>Crocodylia</taxon>
        <taxon>Alligatoridae</taxon>
        <taxon>Alligatorinae</taxon>
        <taxon>Alligator</taxon>
    </lineage>
</organism>
<gene>
    <name evidence="5" type="ORF">Y1Q_0008479</name>
</gene>
<dbReference type="SMART" id="SM00034">
    <property type="entry name" value="CLECT"/>
    <property type="match status" value="1"/>
</dbReference>
<dbReference type="PROSITE" id="PS50041">
    <property type="entry name" value="C_TYPE_LECTIN_2"/>
    <property type="match status" value="1"/>
</dbReference>
<dbReference type="InterPro" id="IPR016186">
    <property type="entry name" value="C-type_lectin-like/link_sf"/>
</dbReference>
<keyword evidence="3" id="KW-1133">Transmembrane helix</keyword>
<dbReference type="InterPro" id="IPR042808">
    <property type="entry name" value="CLEC7A"/>
</dbReference>
<protein>
    <recommendedName>
        <fullName evidence="4">C-type lectin domain-containing protein</fullName>
    </recommendedName>
</protein>
<dbReference type="Proteomes" id="UP000050525">
    <property type="component" value="Unassembled WGS sequence"/>
</dbReference>
<dbReference type="Pfam" id="PF00059">
    <property type="entry name" value="Lectin_C"/>
    <property type="match status" value="1"/>
</dbReference>
<comment type="subcellular location">
    <subcellularLocation>
        <location evidence="1">Membrane</location>
        <topology evidence="1">Single-pass membrane protein</topology>
    </subcellularLocation>
</comment>
<dbReference type="InterPro" id="IPR001304">
    <property type="entry name" value="C-type_lectin-like"/>
</dbReference>
<proteinExistence type="predicted"/>
<dbReference type="CDD" id="cd03593">
    <property type="entry name" value="CLECT_NK_receptors_like"/>
    <property type="match status" value="1"/>
</dbReference>
<dbReference type="EMBL" id="AKHW03006817">
    <property type="protein sequence ID" value="KYO18350.1"/>
    <property type="molecule type" value="Genomic_DNA"/>
</dbReference>
<name>A0A151M1I9_ALLMI</name>
<reference evidence="5 6" key="1">
    <citation type="journal article" date="2012" name="Genome Biol.">
        <title>Sequencing three crocodilian genomes to illuminate the evolution of archosaurs and amniotes.</title>
        <authorList>
            <person name="St John J.A."/>
            <person name="Braun E.L."/>
            <person name="Isberg S.R."/>
            <person name="Miles L.G."/>
            <person name="Chong A.Y."/>
            <person name="Gongora J."/>
            <person name="Dalzell P."/>
            <person name="Moran C."/>
            <person name="Bed'hom B."/>
            <person name="Abzhanov A."/>
            <person name="Burgess S.C."/>
            <person name="Cooksey A.M."/>
            <person name="Castoe T.A."/>
            <person name="Crawford N.G."/>
            <person name="Densmore L.D."/>
            <person name="Drew J.C."/>
            <person name="Edwards S.V."/>
            <person name="Faircloth B.C."/>
            <person name="Fujita M.K."/>
            <person name="Greenwold M.J."/>
            <person name="Hoffmann F.G."/>
            <person name="Howard J.M."/>
            <person name="Iguchi T."/>
            <person name="Janes D.E."/>
            <person name="Khan S.Y."/>
            <person name="Kohno S."/>
            <person name="de Koning A.J."/>
            <person name="Lance S.L."/>
            <person name="McCarthy F.M."/>
            <person name="McCormack J.E."/>
            <person name="Merchant M.E."/>
            <person name="Peterson D.G."/>
            <person name="Pollock D.D."/>
            <person name="Pourmand N."/>
            <person name="Raney B.J."/>
            <person name="Roessler K.A."/>
            <person name="Sanford J.R."/>
            <person name="Sawyer R.H."/>
            <person name="Schmidt C.J."/>
            <person name="Triplett E.W."/>
            <person name="Tuberville T.D."/>
            <person name="Venegas-Anaya M."/>
            <person name="Howard J.T."/>
            <person name="Jarvis E.D."/>
            <person name="Guillette L.J.Jr."/>
            <person name="Glenn T.C."/>
            <person name="Green R.E."/>
            <person name="Ray D.A."/>
        </authorList>
    </citation>
    <scope>NUCLEOTIDE SEQUENCE [LARGE SCALE GENOMIC DNA]</scope>
    <source>
        <strain evidence="5">KSC_2009_1</strain>
    </source>
</reference>
<accession>A0A151M1I9</accession>
<dbReference type="SUPFAM" id="SSF56436">
    <property type="entry name" value="C-type lectin-like"/>
    <property type="match status" value="1"/>
</dbReference>
<evidence type="ECO:0000313" key="6">
    <source>
        <dbReference type="Proteomes" id="UP000050525"/>
    </source>
</evidence>
<keyword evidence="3" id="KW-0472">Membrane</keyword>
<dbReference type="GO" id="GO:0016020">
    <property type="term" value="C:membrane"/>
    <property type="evidence" value="ECO:0007669"/>
    <property type="project" value="UniProtKB-SubCell"/>
</dbReference>
<dbReference type="InterPro" id="IPR033992">
    <property type="entry name" value="NKR-like_CTLD"/>
</dbReference>
<feature type="domain" description="C-type lectin" evidence="4">
    <location>
        <begin position="110"/>
        <end position="233"/>
    </location>
</feature>
<keyword evidence="2" id="KW-0430">Lectin</keyword>
<dbReference type="GO" id="GO:0071226">
    <property type="term" value="P:cellular response to molecule of fungal origin"/>
    <property type="evidence" value="ECO:0007669"/>
    <property type="project" value="InterPro"/>
</dbReference>